<gene>
    <name evidence="15" type="ORF">D9758_002165</name>
</gene>
<keyword evidence="6" id="KW-0686">Riboflavin biosynthesis</keyword>
<feature type="region of interest" description="Disordered" evidence="13">
    <location>
        <begin position="80"/>
        <end position="101"/>
    </location>
</feature>
<dbReference type="EC" id="1.1.1.302" evidence="4"/>
<keyword evidence="16" id="KW-1185">Reference proteome</keyword>
<evidence type="ECO:0000256" key="4">
    <source>
        <dbReference type="ARBA" id="ARBA00012851"/>
    </source>
</evidence>
<evidence type="ECO:0000256" key="7">
    <source>
        <dbReference type="ARBA" id="ARBA00022857"/>
    </source>
</evidence>
<evidence type="ECO:0000313" key="16">
    <source>
        <dbReference type="Proteomes" id="UP000559256"/>
    </source>
</evidence>
<comment type="catalytic activity">
    <reaction evidence="12">
        <text>2,5-diamino-6-(1-D-ribitylamino)pyrimidin-4(3H)-one 5'-phosphate + NADP(+) = 2,5-diamino-6-(1-D-ribosylamino)pyrimidin-4(3H)-one 5'-phosphate + NADPH + H(+)</text>
        <dbReference type="Rhea" id="RHEA:27278"/>
        <dbReference type="ChEBI" id="CHEBI:15378"/>
        <dbReference type="ChEBI" id="CHEBI:57783"/>
        <dbReference type="ChEBI" id="CHEBI:58349"/>
        <dbReference type="ChEBI" id="CHEBI:58890"/>
        <dbReference type="ChEBI" id="CHEBI:59545"/>
        <dbReference type="EC" id="1.1.1.302"/>
    </reaction>
</comment>
<keyword evidence="8" id="KW-0560">Oxidoreductase</keyword>
<reference evidence="15 16" key="1">
    <citation type="journal article" date="2020" name="ISME J.">
        <title>Uncovering the hidden diversity of litter-decomposition mechanisms in mushroom-forming fungi.</title>
        <authorList>
            <person name="Floudas D."/>
            <person name="Bentzer J."/>
            <person name="Ahren D."/>
            <person name="Johansson T."/>
            <person name="Persson P."/>
            <person name="Tunlid A."/>
        </authorList>
    </citation>
    <scope>NUCLEOTIDE SEQUENCE [LARGE SCALE GENOMIC DNA]</scope>
    <source>
        <strain evidence="15 16">CBS 291.85</strain>
    </source>
</reference>
<dbReference type="Gene3D" id="3.40.430.10">
    <property type="entry name" value="Dihydrofolate Reductase, subunit A"/>
    <property type="match status" value="1"/>
</dbReference>
<comment type="catalytic activity">
    <reaction evidence="11">
        <text>2,5-diamino-6-(1-D-ribitylamino)pyrimidin-4(3H)-one 5'-phosphate + NAD(+) = 2,5-diamino-6-(1-D-ribosylamino)pyrimidin-4(3H)-one 5'-phosphate + NADH + H(+)</text>
        <dbReference type="Rhea" id="RHEA:27274"/>
        <dbReference type="ChEBI" id="CHEBI:15378"/>
        <dbReference type="ChEBI" id="CHEBI:57540"/>
        <dbReference type="ChEBI" id="CHEBI:57945"/>
        <dbReference type="ChEBI" id="CHEBI:58890"/>
        <dbReference type="ChEBI" id="CHEBI:59545"/>
        <dbReference type="EC" id="1.1.1.302"/>
    </reaction>
</comment>
<dbReference type="OrthoDB" id="5432at2759"/>
<dbReference type="AlphaFoldDB" id="A0A8H5LT06"/>
<name>A0A8H5LT06_9AGAR</name>
<protein>
    <recommendedName>
        <fullName evidence="5">2,5-diamino-6-ribosylamino-4(3H)-pyrimidinone 5'-phosphate reductase</fullName>
        <ecNumber evidence="4">1.1.1.302</ecNumber>
    </recommendedName>
    <alternativeName>
        <fullName evidence="10">2,5-diamino-6-(5-phospho-D-ribosylamino)pyrimidin-4(3H)-one reductase</fullName>
    </alternativeName>
    <alternativeName>
        <fullName evidence="9">2,5-diamino-6-ribitylamino-4(3H)-pyrimidinone 5'-phosphate synthase</fullName>
    </alternativeName>
</protein>
<dbReference type="GO" id="GO:0008703">
    <property type="term" value="F:5-amino-6-(5-phosphoribosylamino)uracil reductase activity"/>
    <property type="evidence" value="ECO:0007669"/>
    <property type="project" value="InterPro"/>
</dbReference>
<evidence type="ECO:0000256" key="3">
    <source>
        <dbReference type="ARBA" id="ARBA00009723"/>
    </source>
</evidence>
<evidence type="ECO:0000256" key="12">
    <source>
        <dbReference type="ARBA" id="ARBA00049020"/>
    </source>
</evidence>
<comment type="pathway">
    <text evidence="2">Cofactor biosynthesis; riboflavin biosynthesis.</text>
</comment>
<evidence type="ECO:0000259" key="14">
    <source>
        <dbReference type="Pfam" id="PF01872"/>
    </source>
</evidence>
<evidence type="ECO:0000256" key="11">
    <source>
        <dbReference type="ARBA" id="ARBA00047550"/>
    </source>
</evidence>
<evidence type="ECO:0000256" key="9">
    <source>
        <dbReference type="ARBA" id="ARBA00030073"/>
    </source>
</evidence>
<evidence type="ECO:0000256" key="1">
    <source>
        <dbReference type="ARBA" id="ARBA00003555"/>
    </source>
</evidence>
<dbReference type="SUPFAM" id="SSF53597">
    <property type="entry name" value="Dihydrofolate reductase-like"/>
    <property type="match status" value="1"/>
</dbReference>
<dbReference type="PANTHER" id="PTHR38011">
    <property type="entry name" value="DIHYDROFOLATE REDUCTASE FAMILY PROTEIN (AFU_ORTHOLOGUE AFUA_8G06820)"/>
    <property type="match status" value="1"/>
</dbReference>
<evidence type="ECO:0000256" key="13">
    <source>
        <dbReference type="SAM" id="MobiDB-lite"/>
    </source>
</evidence>
<dbReference type="PANTHER" id="PTHR38011:SF7">
    <property type="entry name" value="2,5-DIAMINO-6-RIBOSYLAMINO-4(3H)-PYRIMIDINONE 5'-PHOSPHATE REDUCTASE"/>
    <property type="match status" value="1"/>
</dbReference>
<accession>A0A8H5LT06</accession>
<evidence type="ECO:0000256" key="8">
    <source>
        <dbReference type="ARBA" id="ARBA00023002"/>
    </source>
</evidence>
<sequence>MDSSEPPPFLSAFLSRYHTPSNLRPHVTLTFAQSVDAKIAGQNGKQLILSGKESMVMTHWMRTMHDAIMIGIGTAFNDDPQLNTRHLPPRPPNPAQNGHDKPYHLPRPVILDTHLRFSPTSKLLKNYQQGSGRRPWVFCSSDAPDVKRKQDALEQAGARIIQISGVEDGHLSLPAVLKSLHDMGIRSLMVEGGARVIRSFFSASTSSRLVDSIIVTVAPTFVGDDGVGYSYDSALEGHNSGFKHAFTQVIGRDSVVGLVPVE</sequence>
<dbReference type="EMBL" id="JAACJM010000015">
    <property type="protein sequence ID" value="KAF5368408.1"/>
    <property type="molecule type" value="Genomic_DNA"/>
</dbReference>
<evidence type="ECO:0000256" key="10">
    <source>
        <dbReference type="ARBA" id="ARBA00031630"/>
    </source>
</evidence>
<proteinExistence type="inferred from homology"/>
<comment type="function">
    <text evidence="1">Catalyzes an early step in riboflavin biosynthesis, the NADPH-dependent reduction of the ribose side chain of 2,5-diamino-6-ribosylamino-4(3H)-pyrimidinone 5'-phosphate, yielding 2,5-diamino-6-ribitylamino-4(3H)-pyrimidinone 5'-phosphate.</text>
</comment>
<evidence type="ECO:0000313" key="15">
    <source>
        <dbReference type="EMBL" id="KAF5368408.1"/>
    </source>
</evidence>
<evidence type="ECO:0000256" key="6">
    <source>
        <dbReference type="ARBA" id="ARBA00022619"/>
    </source>
</evidence>
<evidence type="ECO:0000256" key="2">
    <source>
        <dbReference type="ARBA" id="ARBA00005104"/>
    </source>
</evidence>
<organism evidence="15 16">
    <name type="scientific">Tetrapyrgos nigripes</name>
    <dbReference type="NCBI Taxonomy" id="182062"/>
    <lineage>
        <taxon>Eukaryota</taxon>
        <taxon>Fungi</taxon>
        <taxon>Dikarya</taxon>
        <taxon>Basidiomycota</taxon>
        <taxon>Agaricomycotina</taxon>
        <taxon>Agaricomycetes</taxon>
        <taxon>Agaricomycetidae</taxon>
        <taxon>Agaricales</taxon>
        <taxon>Marasmiineae</taxon>
        <taxon>Marasmiaceae</taxon>
        <taxon>Tetrapyrgos</taxon>
    </lineage>
</organism>
<dbReference type="InterPro" id="IPR050765">
    <property type="entry name" value="Riboflavin_Biosynth_HTPR"/>
</dbReference>
<keyword evidence="7" id="KW-0521">NADP</keyword>
<comment type="caution">
    <text evidence="15">The sequence shown here is derived from an EMBL/GenBank/DDBJ whole genome shotgun (WGS) entry which is preliminary data.</text>
</comment>
<dbReference type="InterPro" id="IPR002734">
    <property type="entry name" value="RibDG_C"/>
</dbReference>
<feature type="domain" description="Bacterial bifunctional deaminase-reductase C-terminal" evidence="14">
    <location>
        <begin position="25"/>
        <end position="229"/>
    </location>
</feature>
<comment type="similarity">
    <text evidence="3">Belongs to the HTP reductase family.</text>
</comment>
<dbReference type="Proteomes" id="UP000559256">
    <property type="component" value="Unassembled WGS sequence"/>
</dbReference>
<dbReference type="InterPro" id="IPR024072">
    <property type="entry name" value="DHFR-like_dom_sf"/>
</dbReference>
<evidence type="ECO:0000256" key="5">
    <source>
        <dbReference type="ARBA" id="ARBA00015035"/>
    </source>
</evidence>
<dbReference type="GO" id="GO:0009231">
    <property type="term" value="P:riboflavin biosynthetic process"/>
    <property type="evidence" value="ECO:0007669"/>
    <property type="project" value="UniProtKB-KW"/>
</dbReference>
<dbReference type="Pfam" id="PF01872">
    <property type="entry name" value="RibD_C"/>
    <property type="match status" value="1"/>
</dbReference>